<comment type="caution">
    <text evidence="7">The sequence shown here is derived from an EMBL/GenBank/DDBJ whole genome shotgun (WGS) entry which is preliminary data.</text>
</comment>
<reference evidence="7 8" key="1">
    <citation type="submission" date="2020-09" db="EMBL/GenBank/DDBJ databases">
        <title>Methylomonas albis sp. nov. and Methylomonas fluvii sp. nov.: Two cold-adapted methanotrophs from the River Elbe and an amended description of Methylovulum psychrotolerans strain Eb1.</title>
        <authorList>
            <person name="Bussmann I.K."/>
            <person name="Klings K.-W."/>
            <person name="Warnstedt J."/>
            <person name="Hoppert M."/>
            <person name="Saborowski A."/>
            <person name="Horn F."/>
            <person name="Liebner S."/>
        </authorList>
    </citation>
    <scope>NUCLEOTIDE SEQUENCE [LARGE SCALE GENOMIC DNA]</scope>
    <source>
        <strain evidence="7 8">EbA</strain>
    </source>
</reference>
<proteinExistence type="inferred from homology"/>
<dbReference type="Pfam" id="PF04542">
    <property type="entry name" value="Sigma70_r2"/>
    <property type="match status" value="1"/>
</dbReference>
<dbReference type="InterPro" id="IPR013324">
    <property type="entry name" value="RNA_pol_sigma_r3/r4-like"/>
</dbReference>
<organism evidence="7 8">
    <name type="scientific">Methylomonas albis</name>
    <dbReference type="NCBI Taxonomy" id="1854563"/>
    <lineage>
        <taxon>Bacteria</taxon>
        <taxon>Pseudomonadati</taxon>
        <taxon>Pseudomonadota</taxon>
        <taxon>Gammaproteobacteria</taxon>
        <taxon>Methylococcales</taxon>
        <taxon>Methylococcaceae</taxon>
        <taxon>Methylomonas</taxon>
    </lineage>
</organism>
<keyword evidence="4" id="KW-0804">Transcription</keyword>
<dbReference type="Gene3D" id="1.10.1740.10">
    <property type="match status" value="1"/>
</dbReference>
<dbReference type="NCBIfam" id="NF009180">
    <property type="entry name" value="PRK12528.1"/>
    <property type="match status" value="1"/>
</dbReference>
<gene>
    <name evidence="7" type="ORF">IE877_05995</name>
</gene>
<comment type="similarity">
    <text evidence="1">Belongs to the sigma-70 factor family. ECF subfamily.</text>
</comment>
<feature type="domain" description="RNA polymerase sigma factor 70 region 4 type 2" evidence="6">
    <location>
        <begin position="110"/>
        <end position="162"/>
    </location>
</feature>
<accession>A0ABR9CZM9</accession>
<dbReference type="NCBIfam" id="TIGR02937">
    <property type="entry name" value="sigma70-ECF"/>
    <property type="match status" value="1"/>
</dbReference>
<protein>
    <submittedName>
        <fullName evidence="7">Sigma-70 family RNA polymerase sigma factor</fullName>
    </submittedName>
</protein>
<dbReference type="RefSeq" id="WP_192373800.1">
    <property type="nucleotide sequence ID" value="NZ_CAJHIV010000001.1"/>
</dbReference>
<sequence>MTATIMPDEALTRLYQEHHSWLLGWLNRRVQCRLQAEDHAHDTFMRVLTAQDMQAIREPRAYLTTIAKGLLINQWRRAAIEQAYWDSVAAYPEPLAPSPEEHAIILSTLQEIDALLDELPAKVRSAFLLSQLDGLTYVQIGQRLGVSDRMVKKYMVRAMLHCLTATL</sequence>
<evidence type="ECO:0000259" key="5">
    <source>
        <dbReference type="Pfam" id="PF04542"/>
    </source>
</evidence>
<dbReference type="InterPro" id="IPR007627">
    <property type="entry name" value="RNA_pol_sigma70_r2"/>
</dbReference>
<name>A0ABR9CZM9_9GAMM</name>
<evidence type="ECO:0000313" key="8">
    <source>
        <dbReference type="Proteomes" id="UP000652176"/>
    </source>
</evidence>
<dbReference type="SUPFAM" id="SSF88946">
    <property type="entry name" value="Sigma2 domain of RNA polymerase sigma factors"/>
    <property type="match status" value="1"/>
</dbReference>
<dbReference type="CDD" id="cd06171">
    <property type="entry name" value="Sigma70_r4"/>
    <property type="match status" value="1"/>
</dbReference>
<dbReference type="Gene3D" id="1.10.10.10">
    <property type="entry name" value="Winged helix-like DNA-binding domain superfamily/Winged helix DNA-binding domain"/>
    <property type="match status" value="1"/>
</dbReference>
<keyword evidence="3" id="KW-0731">Sigma factor</keyword>
<dbReference type="InterPro" id="IPR039425">
    <property type="entry name" value="RNA_pol_sigma-70-like"/>
</dbReference>
<evidence type="ECO:0000256" key="1">
    <source>
        <dbReference type="ARBA" id="ARBA00010641"/>
    </source>
</evidence>
<keyword evidence="2" id="KW-0805">Transcription regulation</keyword>
<keyword evidence="8" id="KW-1185">Reference proteome</keyword>
<dbReference type="InterPro" id="IPR013249">
    <property type="entry name" value="RNA_pol_sigma70_r4_t2"/>
</dbReference>
<dbReference type="InterPro" id="IPR013325">
    <property type="entry name" value="RNA_pol_sigma_r2"/>
</dbReference>
<dbReference type="SUPFAM" id="SSF88659">
    <property type="entry name" value="Sigma3 and sigma4 domains of RNA polymerase sigma factors"/>
    <property type="match status" value="1"/>
</dbReference>
<evidence type="ECO:0000256" key="3">
    <source>
        <dbReference type="ARBA" id="ARBA00023082"/>
    </source>
</evidence>
<dbReference type="NCBIfam" id="NF008889">
    <property type="entry name" value="PRK11924.1-1"/>
    <property type="match status" value="1"/>
</dbReference>
<dbReference type="Pfam" id="PF08281">
    <property type="entry name" value="Sigma70_r4_2"/>
    <property type="match status" value="1"/>
</dbReference>
<dbReference type="Proteomes" id="UP000652176">
    <property type="component" value="Unassembled WGS sequence"/>
</dbReference>
<evidence type="ECO:0000259" key="6">
    <source>
        <dbReference type="Pfam" id="PF08281"/>
    </source>
</evidence>
<dbReference type="PANTHER" id="PTHR43133">
    <property type="entry name" value="RNA POLYMERASE ECF-TYPE SIGMA FACTO"/>
    <property type="match status" value="1"/>
</dbReference>
<dbReference type="PANTHER" id="PTHR43133:SF63">
    <property type="entry name" value="RNA POLYMERASE SIGMA FACTOR FECI-RELATED"/>
    <property type="match status" value="1"/>
</dbReference>
<evidence type="ECO:0000256" key="2">
    <source>
        <dbReference type="ARBA" id="ARBA00023015"/>
    </source>
</evidence>
<dbReference type="EMBL" id="JACXSS010000001">
    <property type="protein sequence ID" value="MBD9355433.1"/>
    <property type="molecule type" value="Genomic_DNA"/>
</dbReference>
<dbReference type="InterPro" id="IPR036388">
    <property type="entry name" value="WH-like_DNA-bd_sf"/>
</dbReference>
<feature type="domain" description="RNA polymerase sigma-70 region 2" evidence="5">
    <location>
        <begin position="14"/>
        <end position="78"/>
    </location>
</feature>
<dbReference type="InterPro" id="IPR014284">
    <property type="entry name" value="RNA_pol_sigma-70_dom"/>
</dbReference>
<dbReference type="NCBIfam" id="NF007232">
    <property type="entry name" value="PRK09651.1"/>
    <property type="match status" value="1"/>
</dbReference>
<evidence type="ECO:0000313" key="7">
    <source>
        <dbReference type="EMBL" id="MBD9355433.1"/>
    </source>
</evidence>
<evidence type="ECO:0000256" key="4">
    <source>
        <dbReference type="ARBA" id="ARBA00023163"/>
    </source>
</evidence>